<feature type="disulfide bond" evidence="25">
    <location>
        <begin position="566"/>
        <end position="593"/>
    </location>
</feature>
<dbReference type="InterPro" id="IPR000909">
    <property type="entry name" value="PLipase_C_PInositol-sp_X_dom"/>
</dbReference>
<feature type="domain" description="C-type lectin" evidence="29">
    <location>
        <begin position="375"/>
        <end position="496"/>
    </location>
</feature>
<comment type="subunit">
    <text evidence="23">Interacts with SNX17. Interacts with SELPLG/PSGL1 and PODXL2 and mediates neutrophil adhesion and leukocyte rolling. This interaction requires the sialyl-Lewis X epitope of SELPLG and PODXL2, and specific tyrosine sulfation on SELPLG. Interacts (via C-type lectin domain) with alpha-IIb/beta3 integrin ITGA2B:ITGB3 and alpha-V/beta-3 integrin ITGAV:ITGB3. Interacts with alpha5/beta1 integrin ITGA5:ITGB1 and alpha4/beta1 integrin ITGA4:ITGB.</text>
</comment>
<keyword evidence="10" id="KW-0677">Repeat</keyword>
<dbReference type="EMBL" id="BAAFJT010000008">
    <property type="protein sequence ID" value="GAB0192845.1"/>
    <property type="molecule type" value="Genomic_DNA"/>
</dbReference>
<dbReference type="CDD" id="cd00054">
    <property type="entry name" value="EGF_CA"/>
    <property type="match status" value="1"/>
</dbReference>
<evidence type="ECO:0000259" key="30">
    <source>
        <dbReference type="PROSITE" id="PS50923"/>
    </source>
</evidence>
<dbReference type="SMART" id="SM00181">
    <property type="entry name" value="EGF"/>
    <property type="match status" value="1"/>
</dbReference>
<dbReference type="Pfam" id="PF00388">
    <property type="entry name" value="PI-PLC-X"/>
    <property type="match status" value="1"/>
</dbReference>
<evidence type="ECO:0000313" key="31">
    <source>
        <dbReference type="EMBL" id="GAB0192845.1"/>
    </source>
</evidence>
<evidence type="ECO:0000256" key="27">
    <source>
        <dbReference type="SAM" id="Phobius"/>
    </source>
</evidence>
<evidence type="ECO:0000256" key="3">
    <source>
        <dbReference type="ARBA" id="ARBA00022475"/>
    </source>
</evidence>
<dbReference type="FunFam" id="2.10.70.10:FF:000001">
    <property type="entry name" value="Selectin P"/>
    <property type="match status" value="1"/>
</dbReference>
<dbReference type="Pfam" id="PF00059">
    <property type="entry name" value="Lectin_C"/>
    <property type="match status" value="1"/>
</dbReference>
<keyword evidence="3" id="KW-1003">Cell membrane</keyword>
<dbReference type="SMART" id="SM00148">
    <property type="entry name" value="PLCXc"/>
    <property type="match status" value="1"/>
</dbReference>
<dbReference type="PRINTS" id="PR00343">
    <property type="entry name" value="SELECTIN"/>
</dbReference>
<dbReference type="Gene3D" id="2.10.25.10">
    <property type="entry name" value="Laminin"/>
    <property type="match status" value="1"/>
</dbReference>
<evidence type="ECO:0000256" key="21">
    <source>
        <dbReference type="ARBA" id="ARBA00044355"/>
    </source>
</evidence>
<keyword evidence="32" id="KW-1185">Reference proteome</keyword>
<keyword evidence="8" id="KW-0732">Signal</keyword>
<dbReference type="InterPro" id="IPR050350">
    <property type="entry name" value="Compl-Cell_Adhes-Reg"/>
</dbReference>
<evidence type="ECO:0000256" key="20">
    <source>
        <dbReference type="ARBA" id="ARBA00044337"/>
    </source>
</evidence>
<dbReference type="PANTHER" id="PTHR19325">
    <property type="entry name" value="COMPLEMENT COMPONENT-RELATED SUSHI DOMAIN-CONTAINING"/>
    <property type="match status" value="1"/>
</dbReference>
<gene>
    <name evidence="31" type="ORF">GRJ2_001749800</name>
</gene>
<feature type="disulfide bond" evidence="24">
    <location>
        <begin position="522"/>
        <end position="531"/>
    </location>
</feature>
<dbReference type="SUPFAM" id="SSF56436">
    <property type="entry name" value="C-type lectin-like"/>
    <property type="match status" value="1"/>
</dbReference>
<keyword evidence="12" id="KW-0130">Cell adhesion</keyword>
<dbReference type="Gene3D" id="3.10.100.10">
    <property type="entry name" value="Mannose-Binding Protein A, subunit A"/>
    <property type="match status" value="1"/>
</dbReference>
<sequence length="858" mass="94795">MEARCRHSAAFDCTPQPAACCPNWMARLPDALPLSRLSIPGTHDSLSLFGGQRLRCQSWSLEAQLAAGVRFLDVRCKLVRGELHVYHLCTFQRASLRGVLRRTLRFLRAHPSEVVLMRIKEEMPIFPRRSFAARLHRCLLEEGRGRVWCREEVPTLGQVRGKIVVLEALAREVLGIPYEQLSISDAWNVLSLERKWARARRHLERAAGGDPATMHLTFCSGNGLFTCPEEVARFVNSRCYQHLRRRRGQPVRWGVVIMDFPGAGLLRLIVESNALRASGHITAASGTPMASPRHPRRRRDGRRSQHSSAHCLRRCPSGRTLLLTPRLCRRASAPVEQKQGTAVGLRSAGRTWTLGSRGICYLGIAAIAWVTRVEVGAWTYHYSDQGDYTWEQARNYCQTFFTDLVAIQNKREIEFLNESLPFHGRYYWIGIRKLGGIWTWVGTRKALTKEAENWAVGEPNNRRSNQDCVEIYIKRQQESGKWNDEPCNRRKKALCYQASCQPFPCSQRGECVETIGSYRCECYPGFYGPECEDVVQCPKLEPKGVRMNCSHPYGDFSYNSTCMVGCQEGFERRGVGTLRCLASQRWSADTPTCTAISCPVLSTPDRGELNCSHLHGDFAFGSTCAFSCQTGFVLMGPESPISCPVLSAPDRGELNCSHLHGDFAFGSTCAFSCQTGFVLMGPESPSQSPGSCLECVSTSTAISCPVLSAPDRGELNCSHLHGDFTFGSTCAFSCQTGFVLMGPESPISCPVLSAPDRGELNCSHLHGDFAFGSTCAFSCQTGFVLMGPESQDGAVLKQVLAYSSGTALGVASLVLSGTLIALLVKRLSDREEKKKLLNPTSDLGSPGTFTNAAYNANL</sequence>
<evidence type="ECO:0000256" key="4">
    <source>
        <dbReference type="ARBA" id="ARBA00022536"/>
    </source>
</evidence>
<keyword evidence="16" id="KW-0325">Glycoprotein</keyword>
<keyword evidence="9" id="KW-0430">Lectin</keyword>
<dbReference type="CDD" id="cd08586">
    <property type="entry name" value="PI-PLCc_BcPLC_like"/>
    <property type="match status" value="1"/>
</dbReference>
<dbReference type="Gene3D" id="2.10.70.10">
    <property type="entry name" value="Complement Module, domain 1"/>
    <property type="match status" value="5"/>
</dbReference>
<evidence type="ECO:0000313" key="32">
    <source>
        <dbReference type="Proteomes" id="UP001623348"/>
    </source>
</evidence>
<comment type="function">
    <text evidence="22">Ca(2+)-dependent receptor for myeloid cells that binds to carbohydrates on neutrophils and monocytes. Mediates the interaction of activated endothelial cells or platelets with leukocytes. The ligand recognized is sialyl-Lewis X. Mediates rapid rolling of leukocyte rolling over vascular surfaces during the initial steps in inflammation through interaction with SELPLG. Mediates cell-cell interactions and cell adhesion via the interaction with integrin alpha-IIb/beta3 (ITGA2B:ITGB3) and integrin alpha-V/beta-3 (ITGAV:ITGB3).</text>
</comment>
<evidence type="ECO:0000256" key="8">
    <source>
        <dbReference type="ARBA" id="ARBA00022729"/>
    </source>
</evidence>
<feature type="disulfide bond" evidence="25">
    <location>
        <begin position="537"/>
        <end position="580"/>
    </location>
</feature>
<feature type="domain" description="EGF-like" evidence="28">
    <location>
        <begin position="496"/>
        <end position="532"/>
    </location>
</feature>
<evidence type="ECO:0000256" key="13">
    <source>
        <dbReference type="ARBA" id="ARBA00022989"/>
    </source>
</evidence>
<evidence type="ECO:0000256" key="15">
    <source>
        <dbReference type="ARBA" id="ARBA00023157"/>
    </source>
</evidence>
<dbReference type="FunFam" id="2.10.25.10:FF:000176">
    <property type="entry name" value="Selectin P"/>
    <property type="match status" value="1"/>
</dbReference>
<evidence type="ECO:0000256" key="25">
    <source>
        <dbReference type="PROSITE-ProRule" id="PRU00302"/>
    </source>
</evidence>
<dbReference type="InterPro" id="IPR035976">
    <property type="entry name" value="Sushi/SCR/CCP_sf"/>
</dbReference>
<evidence type="ECO:0000256" key="24">
    <source>
        <dbReference type="PROSITE-ProRule" id="PRU00076"/>
    </source>
</evidence>
<dbReference type="PROSITE" id="PS50923">
    <property type="entry name" value="SUSHI"/>
    <property type="match status" value="1"/>
</dbReference>
<evidence type="ECO:0000256" key="10">
    <source>
        <dbReference type="ARBA" id="ARBA00022737"/>
    </source>
</evidence>
<dbReference type="GO" id="GO:0030246">
    <property type="term" value="F:carbohydrate binding"/>
    <property type="evidence" value="ECO:0007669"/>
    <property type="project" value="UniProtKB-KW"/>
</dbReference>
<dbReference type="InterPro" id="IPR001881">
    <property type="entry name" value="EGF-like_Ca-bd_dom"/>
</dbReference>
<keyword evidence="7" id="KW-0479">Metal-binding</keyword>
<name>A0ABC9X5C5_GRUJA</name>
<comment type="caution">
    <text evidence="31">The sequence shown here is derived from an EMBL/GenBank/DDBJ whole genome shotgun (WGS) entry which is preliminary data.</text>
</comment>
<evidence type="ECO:0000256" key="19">
    <source>
        <dbReference type="ARBA" id="ARBA00044292"/>
    </source>
</evidence>
<evidence type="ECO:0000256" key="14">
    <source>
        <dbReference type="ARBA" id="ARBA00023136"/>
    </source>
</evidence>
<keyword evidence="15 24" id="KW-1015">Disulfide bond</keyword>
<dbReference type="PROSITE" id="PS00615">
    <property type="entry name" value="C_TYPE_LECTIN_1"/>
    <property type="match status" value="1"/>
</dbReference>
<evidence type="ECO:0000256" key="7">
    <source>
        <dbReference type="ARBA" id="ARBA00022723"/>
    </source>
</evidence>
<dbReference type="SUPFAM" id="SSF57535">
    <property type="entry name" value="Complement control module/SCR domain"/>
    <property type="match status" value="5"/>
</dbReference>
<evidence type="ECO:0000256" key="9">
    <source>
        <dbReference type="ARBA" id="ARBA00022734"/>
    </source>
</evidence>
<reference evidence="31 32" key="1">
    <citation type="submission" date="2024-06" db="EMBL/GenBank/DDBJ databases">
        <title>The draft genome of Grus japonensis, version 3.</title>
        <authorList>
            <person name="Nabeshima K."/>
            <person name="Suzuki S."/>
            <person name="Onuma M."/>
        </authorList>
    </citation>
    <scope>NUCLEOTIDE SEQUENCE [LARGE SCALE GENOMIC DNA]</scope>
    <source>
        <strain evidence="31 32">451A</strain>
    </source>
</reference>
<dbReference type="Pfam" id="PF00084">
    <property type="entry name" value="Sushi"/>
    <property type="match status" value="3"/>
</dbReference>
<dbReference type="PROSITE" id="PS50026">
    <property type="entry name" value="EGF_3"/>
    <property type="match status" value="1"/>
</dbReference>
<evidence type="ECO:0000256" key="17">
    <source>
        <dbReference type="ARBA" id="ARBA00044174"/>
    </source>
</evidence>
<dbReference type="InterPro" id="IPR017946">
    <property type="entry name" value="PLC-like_Pdiesterase_TIM-brl"/>
</dbReference>
<dbReference type="Gene3D" id="3.20.20.190">
    <property type="entry name" value="Phosphatidylinositol (PI) phosphodiesterase"/>
    <property type="match status" value="1"/>
</dbReference>
<dbReference type="InterPro" id="IPR000742">
    <property type="entry name" value="EGF"/>
</dbReference>
<dbReference type="PANTHER" id="PTHR19325:SF484">
    <property type="entry name" value="P-SELECTIN"/>
    <property type="match status" value="1"/>
</dbReference>
<dbReference type="InterPro" id="IPR016187">
    <property type="entry name" value="CTDL_fold"/>
</dbReference>
<keyword evidence="14 27" id="KW-0472">Membrane</keyword>
<evidence type="ECO:0000256" key="22">
    <source>
        <dbReference type="ARBA" id="ARBA00045502"/>
    </source>
</evidence>
<dbReference type="PROSITE" id="PS01186">
    <property type="entry name" value="EGF_2"/>
    <property type="match status" value="1"/>
</dbReference>
<dbReference type="InterPro" id="IPR016186">
    <property type="entry name" value="C-type_lectin-like/link_sf"/>
</dbReference>
<evidence type="ECO:0000256" key="26">
    <source>
        <dbReference type="SAM" id="MobiDB-lite"/>
    </source>
</evidence>
<evidence type="ECO:0000256" key="16">
    <source>
        <dbReference type="ARBA" id="ARBA00023180"/>
    </source>
</evidence>
<dbReference type="GO" id="GO:0005886">
    <property type="term" value="C:plasma membrane"/>
    <property type="evidence" value="ECO:0007669"/>
    <property type="project" value="UniProtKB-SubCell"/>
</dbReference>
<dbReference type="FunFam" id="3.10.100.10:FF:000007">
    <property type="entry name" value="L-selectin"/>
    <property type="match status" value="1"/>
</dbReference>
<feature type="transmembrane region" description="Helical" evidence="27">
    <location>
        <begin position="799"/>
        <end position="824"/>
    </location>
</feature>
<keyword evidence="13 27" id="KW-1133">Transmembrane helix</keyword>
<evidence type="ECO:0000256" key="6">
    <source>
        <dbReference type="ARBA" id="ARBA00022692"/>
    </source>
</evidence>
<evidence type="ECO:0000256" key="23">
    <source>
        <dbReference type="ARBA" id="ARBA00046840"/>
    </source>
</evidence>
<dbReference type="PROSITE" id="PS50041">
    <property type="entry name" value="C_TYPE_LECTIN_2"/>
    <property type="match status" value="1"/>
</dbReference>
<feature type="domain" description="Sushi" evidence="30">
    <location>
        <begin position="535"/>
        <end position="595"/>
    </location>
</feature>
<dbReference type="Proteomes" id="UP001623348">
    <property type="component" value="Unassembled WGS sequence"/>
</dbReference>
<dbReference type="GO" id="GO:0046872">
    <property type="term" value="F:metal ion binding"/>
    <property type="evidence" value="ECO:0007669"/>
    <property type="project" value="UniProtKB-KW"/>
</dbReference>
<dbReference type="SMART" id="SM00034">
    <property type="entry name" value="CLECT"/>
    <property type="match status" value="1"/>
</dbReference>
<keyword evidence="11" id="KW-0106">Calcium</keyword>
<comment type="similarity">
    <text evidence="2">Belongs to the selectin/LECAM family.</text>
</comment>
<evidence type="ECO:0000256" key="5">
    <source>
        <dbReference type="ARBA" id="ARBA00022659"/>
    </source>
</evidence>
<evidence type="ECO:0000256" key="18">
    <source>
        <dbReference type="ARBA" id="ARBA00044221"/>
    </source>
</evidence>
<dbReference type="CDD" id="cd03592">
    <property type="entry name" value="CLECT_selectins_like"/>
    <property type="match status" value="1"/>
</dbReference>
<dbReference type="InterPro" id="IPR033991">
    <property type="entry name" value="Selectin_CTLD"/>
</dbReference>
<dbReference type="AlphaFoldDB" id="A0ABC9X5C5"/>
<keyword evidence="4 24" id="KW-0245">EGF-like domain</keyword>
<dbReference type="PROSITE" id="PS00022">
    <property type="entry name" value="EGF_1"/>
    <property type="match status" value="1"/>
</dbReference>
<dbReference type="SMART" id="SM00032">
    <property type="entry name" value="CCP"/>
    <property type="match status" value="5"/>
</dbReference>
<dbReference type="PROSITE" id="PS50007">
    <property type="entry name" value="PIPLC_X_DOMAIN"/>
    <property type="match status" value="1"/>
</dbReference>
<evidence type="ECO:0000256" key="1">
    <source>
        <dbReference type="ARBA" id="ARBA00004251"/>
    </source>
</evidence>
<evidence type="ECO:0000259" key="28">
    <source>
        <dbReference type="PROSITE" id="PS50026"/>
    </source>
</evidence>
<dbReference type="InterPro" id="IPR001304">
    <property type="entry name" value="C-type_lectin-like"/>
</dbReference>
<dbReference type="GO" id="GO:0007155">
    <property type="term" value="P:cell adhesion"/>
    <property type="evidence" value="ECO:0007669"/>
    <property type="project" value="UniProtKB-KW"/>
</dbReference>
<dbReference type="SUPFAM" id="SSF51695">
    <property type="entry name" value="PLC-like phosphodiesterases"/>
    <property type="match status" value="1"/>
</dbReference>
<dbReference type="Pfam" id="PF00008">
    <property type="entry name" value="EGF"/>
    <property type="match status" value="1"/>
</dbReference>
<proteinExistence type="inferred from homology"/>
<keyword evidence="6 27" id="KW-0812">Transmembrane</keyword>
<feature type="region of interest" description="Disordered" evidence="26">
    <location>
        <begin position="281"/>
        <end position="309"/>
    </location>
</feature>
<comment type="caution">
    <text evidence="24">Lacks conserved residue(s) required for the propagation of feature annotation.</text>
</comment>
<dbReference type="CDD" id="cd00033">
    <property type="entry name" value="CCP"/>
    <property type="match status" value="5"/>
</dbReference>
<evidence type="ECO:0000256" key="2">
    <source>
        <dbReference type="ARBA" id="ARBA00007360"/>
    </source>
</evidence>
<accession>A0ABC9X5C5</accession>
<comment type="subcellular location">
    <subcellularLocation>
        <location evidence="1">Cell membrane</location>
        <topology evidence="1">Single-pass type I membrane protein</topology>
    </subcellularLocation>
</comment>
<evidence type="ECO:0000259" key="29">
    <source>
        <dbReference type="PROSITE" id="PS50041"/>
    </source>
</evidence>
<evidence type="ECO:0000256" key="11">
    <source>
        <dbReference type="ARBA" id="ARBA00022837"/>
    </source>
</evidence>
<evidence type="ECO:0000256" key="12">
    <source>
        <dbReference type="ARBA" id="ARBA00022889"/>
    </source>
</evidence>
<dbReference type="InterPro" id="IPR000436">
    <property type="entry name" value="Sushi_SCR_CCP_dom"/>
</dbReference>
<feature type="compositionally biased region" description="Basic residues" evidence="26">
    <location>
        <begin position="293"/>
        <end position="305"/>
    </location>
</feature>
<organism evidence="31 32">
    <name type="scientific">Grus japonensis</name>
    <name type="common">Japanese crane</name>
    <name type="synonym">Red-crowned crane</name>
    <dbReference type="NCBI Taxonomy" id="30415"/>
    <lineage>
        <taxon>Eukaryota</taxon>
        <taxon>Metazoa</taxon>
        <taxon>Chordata</taxon>
        <taxon>Craniata</taxon>
        <taxon>Vertebrata</taxon>
        <taxon>Euteleostomi</taxon>
        <taxon>Archelosauria</taxon>
        <taxon>Archosauria</taxon>
        <taxon>Dinosauria</taxon>
        <taxon>Saurischia</taxon>
        <taxon>Theropoda</taxon>
        <taxon>Coelurosauria</taxon>
        <taxon>Aves</taxon>
        <taxon>Neognathae</taxon>
        <taxon>Neoaves</taxon>
        <taxon>Gruiformes</taxon>
        <taxon>Gruidae</taxon>
        <taxon>Grus</taxon>
    </lineage>
</organism>
<keyword evidence="5 25" id="KW-0768">Sushi</keyword>
<dbReference type="InterPro" id="IPR002396">
    <property type="entry name" value="Selectin_superfamily"/>
</dbReference>
<protein>
    <recommendedName>
        <fullName evidence="17">p-selectin</fullName>
    </recommendedName>
    <alternativeName>
        <fullName evidence="18">CD62 antigen-like family member P</fullName>
    </alternativeName>
    <alternativeName>
        <fullName evidence="20">Granule membrane protein 140</fullName>
    </alternativeName>
    <alternativeName>
        <fullName evidence="21">Leukocyte-endothelial cell adhesion molecule 3</fullName>
    </alternativeName>
    <alternativeName>
        <fullName evidence="19">Platelet activation dependent granule-external membrane protein</fullName>
    </alternativeName>
</protein>
<dbReference type="SMART" id="SM00179">
    <property type="entry name" value="EGF_CA"/>
    <property type="match status" value="1"/>
</dbReference>
<dbReference type="InterPro" id="IPR018378">
    <property type="entry name" value="C-type_lectin_CS"/>
</dbReference>